<evidence type="ECO:0000313" key="3">
    <source>
        <dbReference type="Proteomes" id="UP001159363"/>
    </source>
</evidence>
<dbReference type="EMBL" id="JARBHB010000009">
    <property type="protein sequence ID" value="KAJ8876042.1"/>
    <property type="molecule type" value="Genomic_DNA"/>
</dbReference>
<sequence>MRAIGLGAIMTSQFMCQLARRVAYGIRKACFRLGIWNYFPANVTDFTGRMPLNAPVEIYAGMSCDFFQKFILKALFTCSLTVNSLYRRIKLLREEETGEELDTDCSTEPSQYPPAGACRSRPRVSGVIKISAECSGLLASYLSARLGVRLTFQVKASGYKNSVGPLGVQLLTGGKSATVNIRAAMSATADWTIGLDPCAKDITNDGNKRLNYMDNRFLFSRSRHIDTCGNNTRSRRNIALTCKALNQHAVHLASCSPWEVSCIMQTNAAIAFHSNVILPAGHTSTLFASQQGEPGSIPDRVATVFSHVGIMPDDAAGRRVISGIFRFPRPCIPTLHHTHLTLHPRWLSRPRCVVPSEKSCRPCYLHPLSLSVTTLKGNLTHVRCSTLSPLVTDAASCRVCGDMWWRCEGQKPFVSRARCIVCREGGKWVMEGWQHARDGGENEEGRDTCCNPRQCATFLPFLGRRSVRRLHTTRRRVHTYADQADQTACTVQRYGGNTSSLARRSDEAIGVRVSVARIAPPPPMTLDVGFPRGSVTCEHELRHSVFYSAIVTFMPSAVPMGITAGRVKTRLVARVLRGDLQSDAATTAIGTRALSFLSGLKPCGYRFKNVLIIALTSQRVGNILDRASEPIQATTYLRADSLKHALHVHYQRYVQGSELACSVLVVLRDPIISLTESLSCPSVRTLAAQDNAAAIFGRVSIPAAPGCRHKISPPPPPCLVPGTRNSLPPNARPPPGFHQPNPPPSRMVEGGGGSNNGGSAARQTMDEFRAPTLGQPLLKPRETAIWGPRSTKDKERSGRPSVPADVVERIREATEQSPRASTLRPGRKLYVPQSTVWVEDFAVPVRLNLLTRWRIVTFVASGILNLRVKSALAESHVSPLRRTHTYTKSGTKTQSSNLKPCTPAKPLHCTENDLENILKKEEGKKKIKILWTYPHAPNKTHSQNGDLHRTTENHALARVQQVKKDLSNANINSSEILDKNAYRRKTNKWEVLPENEDAKRPGTKWSEERKRIHGEKMRAARKIRKLIR</sequence>
<proteinExistence type="predicted"/>
<accession>A0ABQ9GVI4</accession>
<evidence type="ECO:0000256" key="1">
    <source>
        <dbReference type="SAM" id="MobiDB-lite"/>
    </source>
</evidence>
<evidence type="ECO:0000313" key="2">
    <source>
        <dbReference type="EMBL" id="KAJ8876042.1"/>
    </source>
</evidence>
<reference evidence="2 3" key="1">
    <citation type="submission" date="2023-02" db="EMBL/GenBank/DDBJ databases">
        <title>LHISI_Scaffold_Assembly.</title>
        <authorList>
            <person name="Stuart O.P."/>
            <person name="Cleave R."/>
            <person name="Magrath M.J.L."/>
            <person name="Mikheyev A.S."/>
        </authorList>
    </citation>
    <scope>NUCLEOTIDE SEQUENCE [LARGE SCALE GENOMIC DNA]</scope>
    <source>
        <strain evidence="2">Daus_M_001</strain>
        <tissue evidence="2">Leg muscle</tissue>
    </source>
</reference>
<name>A0ABQ9GVI4_9NEOP</name>
<organism evidence="2 3">
    <name type="scientific">Dryococelus australis</name>
    <dbReference type="NCBI Taxonomy" id="614101"/>
    <lineage>
        <taxon>Eukaryota</taxon>
        <taxon>Metazoa</taxon>
        <taxon>Ecdysozoa</taxon>
        <taxon>Arthropoda</taxon>
        <taxon>Hexapoda</taxon>
        <taxon>Insecta</taxon>
        <taxon>Pterygota</taxon>
        <taxon>Neoptera</taxon>
        <taxon>Polyneoptera</taxon>
        <taxon>Phasmatodea</taxon>
        <taxon>Verophasmatodea</taxon>
        <taxon>Anareolatae</taxon>
        <taxon>Phasmatidae</taxon>
        <taxon>Eurycanthinae</taxon>
        <taxon>Dryococelus</taxon>
    </lineage>
</organism>
<feature type="region of interest" description="Disordered" evidence="1">
    <location>
        <begin position="714"/>
        <end position="804"/>
    </location>
</feature>
<keyword evidence="3" id="KW-1185">Reference proteome</keyword>
<dbReference type="Proteomes" id="UP001159363">
    <property type="component" value="Chromosome 8"/>
</dbReference>
<protein>
    <submittedName>
        <fullName evidence="2">Uncharacterized protein</fullName>
    </submittedName>
</protein>
<comment type="caution">
    <text evidence="2">The sequence shown here is derived from an EMBL/GenBank/DDBJ whole genome shotgun (WGS) entry which is preliminary data.</text>
</comment>
<feature type="compositionally biased region" description="Pro residues" evidence="1">
    <location>
        <begin position="730"/>
        <end position="745"/>
    </location>
</feature>
<gene>
    <name evidence="2" type="ORF">PR048_023950</name>
</gene>